<protein>
    <submittedName>
        <fullName evidence="1">Uncharacterized protein</fullName>
    </submittedName>
</protein>
<evidence type="ECO:0000313" key="2">
    <source>
        <dbReference type="Proteomes" id="UP001177021"/>
    </source>
</evidence>
<name>A0ACB0J7P0_TRIPR</name>
<accession>A0ACB0J7P0</accession>
<organism evidence="1 2">
    <name type="scientific">Trifolium pratense</name>
    <name type="common">Red clover</name>
    <dbReference type="NCBI Taxonomy" id="57577"/>
    <lineage>
        <taxon>Eukaryota</taxon>
        <taxon>Viridiplantae</taxon>
        <taxon>Streptophyta</taxon>
        <taxon>Embryophyta</taxon>
        <taxon>Tracheophyta</taxon>
        <taxon>Spermatophyta</taxon>
        <taxon>Magnoliopsida</taxon>
        <taxon>eudicotyledons</taxon>
        <taxon>Gunneridae</taxon>
        <taxon>Pentapetalae</taxon>
        <taxon>rosids</taxon>
        <taxon>fabids</taxon>
        <taxon>Fabales</taxon>
        <taxon>Fabaceae</taxon>
        <taxon>Papilionoideae</taxon>
        <taxon>50 kb inversion clade</taxon>
        <taxon>NPAAA clade</taxon>
        <taxon>Hologalegina</taxon>
        <taxon>IRL clade</taxon>
        <taxon>Trifolieae</taxon>
        <taxon>Trifolium</taxon>
    </lineage>
</organism>
<reference evidence="1" key="1">
    <citation type="submission" date="2023-10" db="EMBL/GenBank/DDBJ databases">
        <authorList>
            <person name="Rodriguez Cubillos JULIANA M."/>
            <person name="De Vega J."/>
        </authorList>
    </citation>
    <scope>NUCLEOTIDE SEQUENCE</scope>
</reference>
<gene>
    <name evidence="1" type="ORF">MILVUS5_LOCUS10283</name>
</gene>
<comment type="caution">
    <text evidence="1">The sequence shown here is derived from an EMBL/GenBank/DDBJ whole genome shotgun (WGS) entry which is preliminary data.</text>
</comment>
<evidence type="ECO:0000313" key="1">
    <source>
        <dbReference type="EMBL" id="CAJ2640432.1"/>
    </source>
</evidence>
<dbReference type="Proteomes" id="UP001177021">
    <property type="component" value="Unassembled WGS sequence"/>
</dbReference>
<proteinExistence type="predicted"/>
<sequence length="66" mass="7786">MRADISRKYQTNRELFQFVRTQFGDLSLISVVGVRIILVDNVLITWTTWYSNNYSKYHSSRILATV</sequence>
<keyword evidence="2" id="KW-1185">Reference proteome</keyword>
<dbReference type="EMBL" id="CASHSV030000024">
    <property type="protein sequence ID" value="CAJ2640432.1"/>
    <property type="molecule type" value="Genomic_DNA"/>
</dbReference>